<dbReference type="GO" id="GO:0008483">
    <property type="term" value="F:transaminase activity"/>
    <property type="evidence" value="ECO:0007669"/>
    <property type="project" value="UniProtKB-KW"/>
</dbReference>
<keyword evidence="1" id="KW-0032">Aminotransferase</keyword>
<dbReference type="Gene3D" id="3.30.470.10">
    <property type="match status" value="1"/>
</dbReference>
<reference evidence="1 2" key="1">
    <citation type="submission" date="2024-08" db="EMBL/GenBank/DDBJ databases">
        <title>Sulfate-reducing bacteria isolated from formation water of the oil field in Kazakhstan and description of Pseudodesulfovibrio sp.</title>
        <authorList>
            <person name="Bidzhieva S.K."/>
            <person name="Tourova T.P."/>
            <person name="Grouzdev D.S."/>
            <person name="Beletsky A.V."/>
            <person name="Sokolova D.S."/>
            <person name="Samigullina S.R."/>
            <person name="Poltaraus A.B."/>
            <person name="Avtukh A.N."/>
            <person name="Tereshina V.M."/>
            <person name="Zhaparov N.S."/>
            <person name="Mardanov A.V."/>
            <person name="Nazina T.N."/>
        </authorList>
    </citation>
    <scope>NUCLEOTIDE SEQUENCE [LARGE SCALE GENOMIC DNA]</scope>
    <source>
        <strain evidence="1 2">9FUS</strain>
    </source>
</reference>
<dbReference type="InterPro" id="IPR036038">
    <property type="entry name" value="Aminotransferase-like"/>
</dbReference>
<keyword evidence="1" id="KW-0808">Transferase</keyword>
<evidence type="ECO:0000313" key="1">
    <source>
        <dbReference type="EMBL" id="MEZ7198041.1"/>
    </source>
</evidence>
<dbReference type="RefSeq" id="WP_371387540.1">
    <property type="nucleotide sequence ID" value="NZ_JBGLYH010000050.1"/>
</dbReference>
<dbReference type="SUPFAM" id="SSF56752">
    <property type="entry name" value="D-aminoacid aminotransferase-like PLP-dependent enzymes"/>
    <property type="match status" value="1"/>
</dbReference>
<sequence>MIHFKDGGYGLEGVWTDPAGPAFRFGAGLYETIYYNGRELCHLGRHLDRLLHGLRSYGLAYTTVDFPEVAGQILNRNGLEGSSARVDIVYPLEDRVASPVVLAEPYEPKPYKAFRLCLCEDRHVSALSGHKTTNGMFAFLARRRAAACGFDDAALFDLDDNVLEGTTGALVFEKHGQFVCVDSPYCLPSIALDLAKTVLDILPVRLPLEDLPSFRHAYLLNSLIGMRPVVAIGETAFVPDDNACDKVSPLVLGASG</sequence>
<gene>
    <name evidence="1" type="ORF">AB6M95_14900</name>
</gene>
<organism evidence="1 2">
    <name type="scientific">Pseudodesulfovibrio karagichevae</name>
    <dbReference type="NCBI Taxonomy" id="3239305"/>
    <lineage>
        <taxon>Bacteria</taxon>
        <taxon>Pseudomonadati</taxon>
        <taxon>Thermodesulfobacteriota</taxon>
        <taxon>Desulfovibrionia</taxon>
        <taxon>Desulfovibrionales</taxon>
        <taxon>Desulfovibrionaceae</taxon>
    </lineage>
</organism>
<proteinExistence type="predicted"/>
<accession>A0ABV4K6Y2</accession>
<protein>
    <submittedName>
        <fullName evidence="1">Aminotransferase class IV</fullName>
    </submittedName>
</protein>
<dbReference type="Proteomes" id="UP001568698">
    <property type="component" value="Unassembled WGS sequence"/>
</dbReference>
<evidence type="ECO:0000313" key="2">
    <source>
        <dbReference type="Proteomes" id="UP001568698"/>
    </source>
</evidence>
<keyword evidence="2" id="KW-1185">Reference proteome</keyword>
<dbReference type="InterPro" id="IPR043131">
    <property type="entry name" value="BCAT-like_N"/>
</dbReference>
<name>A0ABV4K6Y2_9BACT</name>
<dbReference type="EMBL" id="JBGLYH010000050">
    <property type="protein sequence ID" value="MEZ7198041.1"/>
    <property type="molecule type" value="Genomic_DNA"/>
</dbReference>
<dbReference type="InterPro" id="IPR001544">
    <property type="entry name" value="Aminotrans_IV"/>
</dbReference>
<dbReference type="Gene3D" id="3.20.10.10">
    <property type="entry name" value="D-amino Acid Aminotransferase, subunit A, domain 2"/>
    <property type="match status" value="1"/>
</dbReference>
<dbReference type="Pfam" id="PF01063">
    <property type="entry name" value="Aminotran_4"/>
    <property type="match status" value="1"/>
</dbReference>
<dbReference type="InterPro" id="IPR043132">
    <property type="entry name" value="BCAT-like_C"/>
</dbReference>
<comment type="caution">
    <text evidence="1">The sequence shown here is derived from an EMBL/GenBank/DDBJ whole genome shotgun (WGS) entry which is preliminary data.</text>
</comment>